<feature type="transmembrane region" description="Helical" evidence="6">
    <location>
        <begin position="413"/>
        <end position="434"/>
    </location>
</feature>
<feature type="transmembrane region" description="Helical" evidence="6">
    <location>
        <begin position="321"/>
        <end position="341"/>
    </location>
</feature>
<feature type="transmembrane region" description="Helical" evidence="6">
    <location>
        <begin position="153"/>
        <end position="173"/>
    </location>
</feature>
<dbReference type="Pfam" id="PF07690">
    <property type="entry name" value="MFS_1"/>
    <property type="match status" value="1"/>
</dbReference>
<feature type="domain" description="Major facilitator superfamily (MFS) profile" evidence="7">
    <location>
        <begin position="57"/>
        <end position="467"/>
    </location>
</feature>
<feature type="transmembrane region" description="Helical" evidence="6">
    <location>
        <begin position="289"/>
        <end position="309"/>
    </location>
</feature>
<keyword evidence="4 6" id="KW-1133">Transmembrane helix</keyword>
<evidence type="ECO:0000259" key="7">
    <source>
        <dbReference type="PROSITE" id="PS50850"/>
    </source>
</evidence>
<dbReference type="FunFam" id="1.20.1250.20:FF:000013">
    <property type="entry name" value="MFS general substrate transporter"/>
    <property type="match status" value="1"/>
</dbReference>
<dbReference type="FunFam" id="1.20.1250.20:FF:000057">
    <property type="entry name" value="MFS general substrate transporter"/>
    <property type="match status" value="1"/>
</dbReference>
<feature type="transmembrane region" description="Helical" evidence="6">
    <location>
        <begin position="53"/>
        <end position="70"/>
    </location>
</feature>
<dbReference type="EMBL" id="JAUBYV010000008">
    <property type="protein sequence ID" value="KAK2624961.1"/>
    <property type="molecule type" value="Genomic_DNA"/>
</dbReference>
<evidence type="ECO:0000256" key="6">
    <source>
        <dbReference type="SAM" id="Phobius"/>
    </source>
</evidence>
<dbReference type="InterPro" id="IPR011701">
    <property type="entry name" value="MFS"/>
</dbReference>
<dbReference type="GO" id="GO:0022857">
    <property type="term" value="F:transmembrane transporter activity"/>
    <property type="evidence" value="ECO:0007669"/>
    <property type="project" value="InterPro"/>
</dbReference>
<dbReference type="AlphaFoldDB" id="A0AAD9WD22"/>
<dbReference type="Proteomes" id="UP001285354">
    <property type="component" value="Unassembled WGS sequence"/>
</dbReference>
<protein>
    <recommendedName>
        <fullName evidence="7">Major facilitator superfamily (MFS) profile domain-containing protein</fullName>
    </recommendedName>
</protein>
<comment type="subcellular location">
    <subcellularLocation>
        <location evidence="1">Membrane</location>
        <topology evidence="1">Multi-pass membrane protein</topology>
    </subcellularLocation>
</comment>
<evidence type="ECO:0000256" key="1">
    <source>
        <dbReference type="ARBA" id="ARBA00004141"/>
    </source>
</evidence>
<evidence type="ECO:0000313" key="9">
    <source>
        <dbReference type="Proteomes" id="UP001285354"/>
    </source>
</evidence>
<gene>
    <name evidence="8" type="ORF">QTJ16_005330</name>
</gene>
<dbReference type="InterPro" id="IPR020846">
    <property type="entry name" value="MFS_dom"/>
</dbReference>
<reference evidence="8" key="1">
    <citation type="submission" date="2023-06" db="EMBL/GenBank/DDBJ databases">
        <title>Draft genome of Marssonina rosae.</title>
        <authorList>
            <person name="Cheng Q."/>
        </authorList>
    </citation>
    <scope>NUCLEOTIDE SEQUENCE</scope>
    <source>
        <strain evidence="8">R4</strain>
    </source>
</reference>
<comment type="caution">
    <text evidence="8">The sequence shown here is derived from an EMBL/GenBank/DDBJ whole genome shotgun (WGS) entry which is preliminary data.</text>
</comment>
<dbReference type="Gene3D" id="1.20.1250.20">
    <property type="entry name" value="MFS general substrate transporter like domains"/>
    <property type="match status" value="2"/>
</dbReference>
<evidence type="ECO:0000256" key="5">
    <source>
        <dbReference type="ARBA" id="ARBA00023136"/>
    </source>
</evidence>
<dbReference type="PROSITE" id="PS50850">
    <property type="entry name" value="MFS"/>
    <property type="match status" value="1"/>
</dbReference>
<dbReference type="InterPro" id="IPR036259">
    <property type="entry name" value="MFS_trans_sf"/>
</dbReference>
<feature type="transmembrane region" description="Helical" evidence="6">
    <location>
        <begin position="379"/>
        <end position="401"/>
    </location>
</feature>
<dbReference type="PANTHER" id="PTHR43791:SF20">
    <property type="entry name" value="TRANSPORTER, PUTATIVE (AFU_ORTHOLOGUE AFUA_3G14670)-RELATED"/>
    <property type="match status" value="1"/>
</dbReference>
<sequence length="499" mass="55557">MATPSEGKDSLKELELVESVRHAADPTSRIYAEFAAKDEQWKVEQNKRLLRKVDFRLLPFLILMYLLNFLDRSNLAQARLGSLEADLGMTGTYFNLATSILFVGYLTMQLPSNLLLTRVRPSMYLGLVMTLWGVISASQAAAHSFGGLLACRIMLGITEAPFFPGAIMLLSSWYTRAELAHRISWFYSGSSLANMFGGLLAACILNNLDSSHGISGWRWLFIIEGVITIGIAFSSIFVLPDYPSTAKWLSDDERHFAEWRMIDDAKESDDTASTSLLAGLELALKDYRLYIFILFQHLSLLSQTFQYFFPTIVNTLGYDKITTLLLTAPVWFTTFLVSLFVTWTSSKTGDRSIHIMCLMMVSLIGNIIMVSSTHTGARFFAMFLLPMGAVSAYQIIVAWVANSFIRPAVKRSASIAICNMIGNTASIYGSYMYPKSDEPRYLAGGAAVAGVCFLVAVFAFVLRNVHIRENRKLEIAEAEAAAGQQAESSGRRRGFRYVI</sequence>
<name>A0AAD9WD22_9HELO</name>
<evidence type="ECO:0000256" key="2">
    <source>
        <dbReference type="ARBA" id="ARBA00022448"/>
    </source>
</evidence>
<proteinExistence type="predicted"/>
<organism evidence="8 9">
    <name type="scientific">Diplocarpon rosae</name>
    <dbReference type="NCBI Taxonomy" id="946125"/>
    <lineage>
        <taxon>Eukaryota</taxon>
        <taxon>Fungi</taxon>
        <taxon>Dikarya</taxon>
        <taxon>Ascomycota</taxon>
        <taxon>Pezizomycotina</taxon>
        <taxon>Leotiomycetes</taxon>
        <taxon>Helotiales</taxon>
        <taxon>Drepanopezizaceae</taxon>
        <taxon>Diplocarpon</taxon>
    </lineage>
</organism>
<keyword evidence="3 6" id="KW-0812">Transmembrane</keyword>
<evidence type="ECO:0000256" key="4">
    <source>
        <dbReference type="ARBA" id="ARBA00022989"/>
    </source>
</evidence>
<feature type="transmembrane region" description="Helical" evidence="6">
    <location>
        <begin position="353"/>
        <end position="373"/>
    </location>
</feature>
<feature type="transmembrane region" description="Helical" evidence="6">
    <location>
        <begin position="122"/>
        <end position="141"/>
    </location>
</feature>
<feature type="transmembrane region" description="Helical" evidence="6">
    <location>
        <begin position="440"/>
        <end position="462"/>
    </location>
</feature>
<keyword evidence="2" id="KW-0813">Transport</keyword>
<feature type="transmembrane region" description="Helical" evidence="6">
    <location>
        <begin position="90"/>
        <end position="110"/>
    </location>
</feature>
<accession>A0AAD9WD22</accession>
<evidence type="ECO:0000256" key="3">
    <source>
        <dbReference type="ARBA" id="ARBA00022692"/>
    </source>
</evidence>
<dbReference type="GO" id="GO:0016020">
    <property type="term" value="C:membrane"/>
    <property type="evidence" value="ECO:0007669"/>
    <property type="project" value="UniProtKB-SubCell"/>
</dbReference>
<feature type="transmembrane region" description="Helical" evidence="6">
    <location>
        <begin position="219"/>
        <end position="239"/>
    </location>
</feature>
<dbReference type="PANTHER" id="PTHR43791">
    <property type="entry name" value="PERMEASE-RELATED"/>
    <property type="match status" value="1"/>
</dbReference>
<feature type="transmembrane region" description="Helical" evidence="6">
    <location>
        <begin position="185"/>
        <end position="207"/>
    </location>
</feature>
<keyword evidence="5 6" id="KW-0472">Membrane</keyword>
<keyword evidence="9" id="KW-1185">Reference proteome</keyword>
<dbReference type="SUPFAM" id="SSF103473">
    <property type="entry name" value="MFS general substrate transporter"/>
    <property type="match status" value="1"/>
</dbReference>
<evidence type="ECO:0000313" key="8">
    <source>
        <dbReference type="EMBL" id="KAK2624961.1"/>
    </source>
</evidence>